<keyword evidence="3 11" id="KW-0808">Transferase</keyword>
<dbReference type="PROSITE" id="PS00107">
    <property type="entry name" value="PROTEIN_KINASE_ATP"/>
    <property type="match status" value="1"/>
</dbReference>
<feature type="transmembrane region" description="Helical" evidence="9">
    <location>
        <begin position="321"/>
        <end position="340"/>
    </location>
</feature>
<keyword evidence="5 11" id="KW-0418">Kinase</keyword>
<dbReference type="InterPro" id="IPR000719">
    <property type="entry name" value="Prot_kinase_dom"/>
</dbReference>
<proteinExistence type="predicted"/>
<keyword evidence="9" id="KW-1133">Transmembrane helix</keyword>
<evidence type="ECO:0000256" key="3">
    <source>
        <dbReference type="ARBA" id="ARBA00022679"/>
    </source>
</evidence>
<keyword evidence="9" id="KW-0472">Membrane</keyword>
<dbReference type="GO" id="GO:0005524">
    <property type="term" value="F:ATP binding"/>
    <property type="evidence" value="ECO:0007669"/>
    <property type="project" value="UniProtKB-UniRule"/>
</dbReference>
<evidence type="ECO:0000256" key="9">
    <source>
        <dbReference type="SAM" id="Phobius"/>
    </source>
</evidence>
<feature type="binding site" evidence="7">
    <location>
        <position position="45"/>
    </location>
    <ligand>
        <name>ATP</name>
        <dbReference type="ChEBI" id="CHEBI:30616"/>
    </ligand>
</feature>
<reference evidence="11 12" key="1">
    <citation type="submission" date="2020-08" db="EMBL/GenBank/DDBJ databases">
        <title>Genomic Encyclopedia of Type Strains, Phase III (KMG-III): the genomes of soil and plant-associated and newly described type strains.</title>
        <authorList>
            <person name="Whitman W."/>
        </authorList>
    </citation>
    <scope>NUCLEOTIDE SEQUENCE [LARGE SCALE GENOMIC DNA]</scope>
    <source>
        <strain evidence="11 12">SFB5A</strain>
    </source>
</reference>
<protein>
    <recommendedName>
        <fullName evidence="1">non-specific serine/threonine protein kinase</fullName>
        <ecNumber evidence="1">2.7.11.1</ecNumber>
    </recommendedName>
</protein>
<evidence type="ECO:0000256" key="7">
    <source>
        <dbReference type="PROSITE-ProRule" id="PRU10141"/>
    </source>
</evidence>
<name>A0A7W7UBT7_9ACTN</name>
<dbReference type="InterPro" id="IPR008271">
    <property type="entry name" value="Ser/Thr_kinase_AS"/>
</dbReference>
<keyword evidence="2" id="KW-0723">Serine/threonine-protein kinase</keyword>
<keyword evidence="4 7" id="KW-0547">Nucleotide-binding</keyword>
<evidence type="ECO:0000313" key="11">
    <source>
        <dbReference type="EMBL" id="MBB4987300.1"/>
    </source>
</evidence>
<evidence type="ECO:0000259" key="10">
    <source>
        <dbReference type="PROSITE" id="PS50011"/>
    </source>
</evidence>
<dbReference type="AlphaFoldDB" id="A0A7W7UBT7"/>
<accession>A0A7W7UBT7</accession>
<gene>
    <name evidence="11" type="ORF">GGE06_008272</name>
</gene>
<sequence>MSDTLGADAGWTVPGYEAVRTLGRGAGGRVVLARHEATGVPVAVKYLSERLHGDRDFLARFRAEARLLGELRHPCVVRLYEYVEARRGAAIVMEAVDGVALRALLREHGSTGPEAALVLLKGSLLGLGAAHAAGVVHRDYKPENVLVRADGSSALADFGIAVRAGREAEAAGTPAYMAPEQWDGEPATPAGDVYAATAVFYECLTGRQPFVADDLIALRLQHLRAPVEVADVPEPVRDLVRTGLAKDPADRPGVDALLAGLERAAADGYGADWEERGRRGLGRLAALLALLFPFGTTAAVYEATPALTVLGRLKGVLGRTLVGAAVLAVVAAGAATVATAGSADDTTTTTAANSVPSGTPASGVPAPSSSSLPPSDSPTPSGSPSGSASAEPTPSDSTTAPATDGTPTTAAPGAGPTATTPAPTGTAPTTPAPTTTTPEAPTAGTVTIVIGSLRRGPGSTLIADVTVDTTGTGPLTLTADFYVGSPAESYGSQSRQLSGSTQYSVTFQGDFANHPCRGTWTIAVSSSPQSPGGTRTASADAPPC</sequence>
<evidence type="ECO:0000313" key="12">
    <source>
        <dbReference type="Proteomes" id="UP000582643"/>
    </source>
</evidence>
<keyword evidence="9" id="KW-0812">Transmembrane</keyword>
<dbReference type="Gene3D" id="1.10.510.10">
    <property type="entry name" value="Transferase(Phosphotransferase) domain 1"/>
    <property type="match status" value="1"/>
</dbReference>
<comment type="caution">
    <text evidence="11">The sequence shown here is derived from an EMBL/GenBank/DDBJ whole genome shotgun (WGS) entry which is preliminary data.</text>
</comment>
<feature type="transmembrane region" description="Helical" evidence="9">
    <location>
        <begin position="284"/>
        <end position="301"/>
    </location>
</feature>
<evidence type="ECO:0000256" key="6">
    <source>
        <dbReference type="ARBA" id="ARBA00022840"/>
    </source>
</evidence>
<keyword evidence="12" id="KW-1185">Reference proteome</keyword>
<dbReference type="EMBL" id="JACHJY010000019">
    <property type="protein sequence ID" value="MBB4987300.1"/>
    <property type="molecule type" value="Genomic_DNA"/>
</dbReference>
<evidence type="ECO:0000256" key="5">
    <source>
        <dbReference type="ARBA" id="ARBA00022777"/>
    </source>
</evidence>
<dbReference type="PANTHER" id="PTHR43289">
    <property type="entry name" value="MITOGEN-ACTIVATED PROTEIN KINASE KINASE KINASE 20-RELATED"/>
    <property type="match status" value="1"/>
</dbReference>
<evidence type="ECO:0000256" key="4">
    <source>
        <dbReference type="ARBA" id="ARBA00022741"/>
    </source>
</evidence>
<organism evidence="11 12">
    <name type="scientific">Streptomyces nymphaeiformis</name>
    <dbReference type="NCBI Taxonomy" id="2663842"/>
    <lineage>
        <taxon>Bacteria</taxon>
        <taxon>Bacillati</taxon>
        <taxon>Actinomycetota</taxon>
        <taxon>Actinomycetes</taxon>
        <taxon>Kitasatosporales</taxon>
        <taxon>Streptomycetaceae</taxon>
        <taxon>Streptomyces</taxon>
    </lineage>
</organism>
<dbReference type="GO" id="GO:0004674">
    <property type="term" value="F:protein serine/threonine kinase activity"/>
    <property type="evidence" value="ECO:0007669"/>
    <property type="project" value="UniProtKB-KW"/>
</dbReference>
<keyword evidence="6 7" id="KW-0067">ATP-binding</keyword>
<feature type="domain" description="Protein kinase" evidence="10">
    <location>
        <begin position="16"/>
        <end position="264"/>
    </location>
</feature>
<dbReference type="PROSITE" id="PS50011">
    <property type="entry name" value="PROTEIN_KINASE_DOM"/>
    <property type="match status" value="1"/>
</dbReference>
<dbReference type="EC" id="2.7.11.1" evidence="1"/>
<evidence type="ECO:0000256" key="1">
    <source>
        <dbReference type="ARBA" id="ARBA00012513"/>
    </source>
</evidence>
<dbReference type="InterPro" id="IPR011009">
    <property type="entry name" value="Kinase-like_dom_sf"/>
</dbReference>
<dbReference type="RefSeq" id="WP_184933176.1">
    <property type="nucleotide sequence ID" value="NZ_JACHJY010000019.1"/>
</dbReference>
<dbReference type="SUPFAM" id="SSF56112">
    <property type="entry name" value="Protein kinase-like (PK-like)"/>
    <property type="match status" value="1"/>
</dbReference>
<evidence type="ECO:0000256" key="8">
    <source>
        <dbReference type="SAM" id="MobiDB-lite"/>
    </source>
</evidence>
<evidence type="ECO:0000256" key="2">
    <source>
        <dbReference type="ARBA" id="ARBA00022527"/>
    </source>
</evidence>
<feature type="compositionally biased region" description="Polar residues" evidence="8">
    <location>
        <begin position="524"/>
        <end position="537"/>
    </location>
</feature>
<dbReference type="InterPro" id="IPR017441">
    <property type="entry name" value="Protein_kinase_ATP_BS"/>
</dbReference>
<dbReference type="PROSITE" id="PS00108">
    <property type="entry name" value="PROTEIN_KINASE_ST"/>
    <property type="match status" value="1"/>
</dbReference>
<dbReference type="PANTHER" id="PTHR43289:SF6">
    <property type="entry name" value="SERINE_THREONINE-PROTEIN KINASE NEKL-3"/>
    <property type="match status" value="1"/>
</dbReference>
<feature type="region of interest" description="Disordered" evidence="8">
    <location>
        <begin position="524"/>
        <end position="544"/>
    </location>
</feature>
<dbReference type="Proteomes" id="UP000582643">
    <property type="component" value="Unassembled WGS sequence"/>
</dbReference>
<feature type="region of interest" description="Disordered" evidence="8">
    <location>
        <begin position="339"/>
        <end position="443"/>
    </location>
</feature>
<dbReference type="CDD" id="cd14014">
    <property type="entry name" value="STKc_PknB_like"/>
    <property type="match status" value="1"/>
</dbReference>
<dbReference type="Pfam" id="PF00069">
    <property type="entry name" value="Pkinase"/>
    <property type="match status" value="1"/>
</dbReference>